<evidence type="ECO:0000313" key="3">
    <source>
        <dbReference type="Proteomes" id="UP001518140"/>
    </source>
</evidence>
<proteinExistence type="predicted"/>
<name>A0ABX0DTJ3_9ACTN</name>
<dbReference type="Proteomes" id="UP001518140">
    <property type="component" value="Unassembled WGS sequence"/>
</dbReference>
<feature type="region of interest" description="Disordered" evidence="1">
    <location>
        <begin position="21"/>
        <end position="42"/>
    </location>
</feature>
<sequence>MRPRTGDDPVALWASARVTGLLDGQGPKTRPPKYGSAAWQQLRGDDPQKAAAIITAAEMWRRYGDEDELLAWFREAARPRQSIADGRTLAELNALAKPKPPHQLRAAPGWPPVAVPGRPGWWRHYGPGGEQVDLPHNDRSGAAAA</sequence>
<comment type="caution">
    <text evidence="2">The sequence shown here is derived from an EMBL/GenBank/DDBJ whole genome shotgun (WGS) entry which is preliminary data.</text>
</comment>
<accession>A0ABX0DTJ3</accession>
<protein>
    <submittedName>
        <fullName evidence="2">Uncharacterized protein</fullName>
    </submittedName>
</protein>
<dbReference type="EMBL" id="JAAKZX010000046">
    <property type="protein sequence ID" value="NGO43794.1"/>
    <property type="molecule type" value="Genomic_DNA"/>
</dbReference>
<organism evidence="2 3">
    <name type="scientific">Streptomyces ureilyticus</name>
    <dbReference type="NCBI Taxonomy" id="1775131"/>
    <lineage>
        <taxon>Bacteria</taxon>
        <taxon>Bacillati</taxon>
        <taxon>Actinomycetota</taxon>
        <taxon>Actinomycetes</taxon>
        <taxon>Kitasatosporales</taxon>
        <taxon>Streptomycetaceae</taxon>
        <taxon>Streptomyces</taxon>
    </lineage>
</organism>
<keyword evidence="3" id="KW-1185">Reference proteome</keyword>
<evidence type="ECO:0000313" key="2">
    <source>
        <dbReference type="EMBL" id="NGO43794.1"/>
    </source>
</evidence>
<reference evidence="2 3" key="1">
    <citation type="submission" date="2020-02" db="EMBL/GenBank/DDBJ databases">
        <title>Whole-genome analyses of novel actinobacteria.</title>
        <authorList>
            <person name="Sahin N."/>
            <person name="Tokatli A."/>
        </authorList>
    </citation>
    <scope>NUCLEOTIDE SEQUENCE [LARGE SCALE GENOMIC DNA]</scope>
    <source>
        <strain evidence="2 3">YC419</strain>
    </source>
</reference>
<evidence type="ECO:0000256" key="1">
    <source>
        <dbReference type="SAM" id="MobiDB-lite"/>
    </source>
</evidence>
<feature type="region of interest" description="Disordered" evidence="1">
    <location>
        <begin position="121"/>
        <end position="145"/>
    </location>
</feature>
<gene>
    <name evidence="2" type="ORF">G6048_17070</name>
</gene>